<dbReference type="Proteomes" id="UP000006867">
    <property type="component" value="Chromosome"/>
</dbReference>
<protein>
    <submittedName>
        <fullName evidence="2">Uncharacterized protein</fullName>
    </submittedName>
</protein>
<reference evidence="2 3" key="1">
    <citation type="journal article" date="2011" name="Front. Microbiol.">
        <title>Genomic signatures of strain selection and enhancement in Bacillus atrophaeus var. globigii, a historical biowarfare simulant.</title>
        <authorList>
            <person name="Gibbons H.S."/>
            <person name="Broomall S.M."/>
            <person name="McNew L.A."/>
            <person name="Daligault H."/>
            <person name="Chapman C."/>
            <person name="Bruce D."/>
            <person name="Karavis M."/>
            <person name="Krepps M."/>
            <person name="McGregor P.A."/>
            <person name="Hong C."/>
            <person name="Park K.H."/>
            <person name="Akmal A."/>
            <person name="Feldman A."/>
            <person name="Lin J.S."/>
            <person name="Chang W.E."/>
            <person name="Higgs B.W."/>
            <person name="Demirev P."/>
            <person name="Lindquist J."/>
            <person name="Liem A."/>
            <person name="Fochler E."/>
            <person name="Read T.D."/>
            <person name="Tapia R."/>
            <person name="Johnson S."/>
            <person name="Bishop-Lilly K.A."/>
            <person name="Detter C."/>
            <person name="Han C."/>
            <person name="Sozhamannan S."/>
            <person name="Rosenzweig C.N."/>
            <person name="Skowronski E.W."/>
        </authorList>
    </citation>
    <scope>NUCLEOTIDE SEQUENCE [LARGE SCALE GENOMIC DNA]</scope>
    <source>
        <strain evidence="2 3">1942</strain>
    </source>
</reference>
<feature type="compositionally biased region" description="Polar residues" evidence="1">
    <location>
        <begin position="49"/>
        <end position="58"/>
    </location>
</feature>
<keyword evidence="3" id="KW-1185">Reference proteome</keyword>
<name>A0ABM5LVC6_BACA1</name>
<evidence type="ECO:0000256" key="1">
    <source>
        <dbReference type="SAM" id="MobiDB-lite"/>
    </source>
</evidence>
<feature type="compositionally biased region" description="Basic and acidic residues" evidence="1">
    <location>
        <begin position="35"/>
        <end position="48"/>
    </location>
</feature>
<accession>A0ABM5LVC6</accession>
<organism evidence="2 3">
    <name type="scientific">Bacillus atrophaeus (strain 1942)</name>
    <dbReference type="NCBI Taxonomy" id="720555"/>
    <lineage>
        <taxon>Bacteria</taxon>
        <taxon>Bacillati</taxon>
        <taxon>Bacillota</taxon>
        <taxon>Bacilli</taxon>
        <taxon>Bacillales</taxon>
        <taxon>Bacillaceae</taxon>
        <taxon>Bacillus</taxon>
    </lineage>
</organism>
<feature type="region of interest" description="Disordered" evidence="1">
    <location>
        <begin position="34"/>
        <end position="72"/>
    </location>
</feature>
<proteinExistence type="predicted"/>
<gene>
    <name evidence="2" type="ordered locus">BATR1942_04280</name>
</gene>
<evidence type="ECO:0000313" key="2">
    <source>
        <dbReference type="EMBL" id="ADP31810.1"/>
    </source>
</evidence>
<dbReference type="EMBL" id="CP002207">
    <property type="protein sequence ID" value="ADP31810.1"/>
    <property type="molecule type" value="Genomic_DNA"/>
</dbReference>
<sequence length="72" mass="8155">MTIYFTAALIAVSVKNVKNAKNVRNAMTKVIQYRARGDRSAASRHEKSPPSNRRSTSLPHRCPIKAVKYNRQ</sequence>
<evidence type="ECO:0000313" key="3">
    <source>
        <dbReference type="Proteomes" id="UP000006867"/>
    </source>
</evidence>